<dbReference type="EMBL" id="BAAFJT010000032">
    <property type="protein sequence ID" value="GAB0201631.1"/>
    <property type="molecule type" value="Genomic_DNA"/>
</dbReference>
<comment type="caution">
    <text evidence="1">The sequence shown here is derived from an EMBL/GenBank/DDBJ whole genome shotgun (WGS) entry which is preliminary data.</text>
</comment>
<keyword evidence="2" id="KW-1185">Reference proteome</keyword>
<protein>
    <submittedName>
        <fullName evidence="1">WD repeat-containing protein 46</fullName>
    </submittedName>
</protein>
<reference evidence="1 2" key="1">
    <citation type="submission" date="2024-06" db="EMBL/GenBank/DDBJ databases">
        <title>The draft genome of Grus japonensis, version 3.</title>
        <authorList>
            <person name="Nabeshima K."/>
            <person name="Suzuki S."/>
            <person name="Onuma M."/>
        </authorList>
    </citation>
    <scope>NUCLEOTIDE SEQUENCE [LARGE SCALE GENOMIC DNA]</scope>
    <source>
        <strain evidence="1 2">451A</strain>
    </source>
</reference>
<organism evidence="1 2">
    <name type="scientific">Grus japonensis</name>
    <name type="common">Japanese crane</name>
    <name type="synonym">Red-crowned crane</name>
    <dbReference type="NCBI Taxonomy" id="30415"/>
    <lineage>
        <taxon>Eukaryota</taxon>
        <taxon>Metazoa</taxon>
        <taxon>Chordata</taxon>
        <taxon>Craniata</taxon>
        <taxon>Vertebrata</taxon>
        <taxon>Euteleostomi</taxon>
        <taxon>Archelosauria</taxon>
        <taxon>Archosauria</taxon>
        <taxon>Dinosauria</taxon>
        <taxon>Saurischia</taxon>
        <taxon>Theropoda</taxon>
        <taxon>Coelurosauria</taxon>
        <taxon>Aves</taxon>
        <taxon>Neognathae</taxon>
        <taxon>Neoaves</taxon>
        <taxon>Gruiformes</taxon>
        <taxon>Gruidae</taxon>
        <taxon>Grus</taxon>
    </lineage>
</organism>
<gene>
    <name evidence="1" type="ORF">GRJ2_002628700</name>
</gene>
<evidence type="ECO:0000313" key="1">
    <source>
        <dbReference type="EMBL" id="GAB0201631.1"/>
    </source>
</evidence>
<evidence type="ECO:0000313" key="2">
    <source>
        <dbReference type="Proteomes" id="UP001623348"/>
    </source>
</evidence>
<dbReference type="Gene3D" id="2.130.10.10">
    <property type="entry name" value="YVTN repeat-like/Quinoprotein amine dehydrogenase"/>
    <property type="match status" value="1"/>
</dbReference>
<dbReference type="InterPro" id="IPR015943">
    <property type="entry name" value="WD40/YVTN_repeat-like_dom_sf"/>
</dbReference>
<dbReference type="InterPro" id="IPR040315">
    <property type="entry name" value="WDR46/Utp7"/>
</dbReference>
<dbReference type="InterPro" id="IPR036322">
    <property type="entry name" value="WD40_repeat_dom_sf"/>
</dbReference>
<dbReference type="PANTHER" id="PTHR14085">
    <property type="entry name" value="WD-REPEAT PROTEIN BING4"/>
    <property type="match status" value="1"/>
</dbReference>
<dbReference type="PANTHER" id="PTHR14085:SF3">
    <property type="entry name" value="WD REPEAT-CONTAINING PROTEIN 46"/>
    <property type="match status" value="1"/>
</dbReference>
<sequence>MLRGLEEGARIFSVVPSDRTRGNGHKLEQGKFHLKMRRNFFTLRVTEPWDRLPRENETGFLQYLDVSVGKEVAALCTRGGRLAVMTQNPTNAIVHLGHSNGTVTLWSPNVSEPLVRMLCHRGALRALAVDPTGT</sequence>
<proteinExistence type="predicted"/>
<accession>A0ABC9XW74</accession>
<dbReference type="Proteomes" id="UP001623348">
    <property type="component" value="Unassembled WGS sequence"/>
</dbReference>
<name>A0ABC9XW74_GRUJA</name>
<dbReference type="AlphaFoldDB" id="A0ABC9XW74"/>
<dbReference type="SUPFAM" id="SSF50978">
    <property type="entry name" value="WD40 repeat-like"/>
    <property type="match status" value="1"/>
</dbReference>